<sequence length="110" mass="12059">SQGNVEAFAEVVKPFGQIVAIDDPVGLDLMPLKSKSIAWHWELMFTRSLYTTPDISEQQRLLGEVAALVDAGRLRTTLTTTIGDFSAAGLREAHRLVETGRTVGKVVVHR</sequence>
<protein>
    <submittedName>
        <fullName evidence="1">NADPH:quinone reductase-like Zn-dependent oxidoreductase</fullName>
    </submittedName>
</protein>
<proteinExistence type="predicted"/>
<dbReference type="Gene3D" id="3.40.50.720">
    <property type="entry name" value="NAD(P)-binding Rossmann-like Domain"/>
    <property type="match status" value="1"/>
</dbReference>
<feature type="non-terminal residue" evidence="1">
    <location>
        <position position="1"/>
    </location>
</feature>
<evidence type="ECO:0000313" key="2">
    <source>
        <dbReference type="Proteomes" id="UP000533269"/>
    </source>
</evidence>
<name>A0A7W4XZ52_KINRA</name>
<reference evidence="1 2" key="1">
    <citation type="submission" date="2020-08" db="EMBL/GenBank/DDBJ databases">
        <title>The Agave Microbiome: Exploring the role of microbial communities in plant adaptations to desert environments.</title>
        <authorList>
            <person name="Partida-Martinez L.P."/>
        </authorList>
    </citation>
    <scope>NUCLEOTIDE SEQUENCE [LARGE SCALE GENOMIC DNA]</scope>
    <source>
        <strain evidence="1 2">AS2.23</strain>
    </source>
</reference>
<evidence type="ECO:0000313" key="1">
    <source>
        <dbReference type="EMBL" id="MBB2903212.1"/>
    </source>
</evidence>
<organism evidence="1 2">
    <name type="scientific">Kineococcus radiotolerans</name>
    <dbReference type="NCBI Taxonomy" id="131568"/>
    <lineage>
        <taxon>Bacteria</taxon>
        <taxon>Bacillati</taxon>
        <taxon>Actinomycetota</taxon>
        <taxon>Actinomycetes</taxon>
        <taxon>Kineosporiales</taxon>
        <taxon>Kineosporiaceae</taxon>
        <taxon>Kineococcus</taxon>
    </lineage>
</organism>
<comment type="caution">
    <text evidence="1">The sequence shown here is derived from an EMBL/GenBank/DDBJ whole genome shotgun (WGS) entry which is preliminary data.</text>
</comment>
<reference evidence="1 2" key="2">
    <citation type="submission" date="2020-08" db="EMBL/GenBank/DDBJ databases">
        <authorList>
            <person name="Partida-Martinez L."/>
            <person name="Huntemann M."/>
            <person name="Clum A."/>
            <person name="Wang J."/>
            <person name="Palaniappan K."/>
            <person name="Ritter S."/>
            <person name="Chen I.-M."/>
            <person name="Stamatis D."/>
            <person name="Reddy T."/>
            <person name="O'Malley R."/>
            <person name="Daum C."/>
            <person name="Shapiro N."/>
            <person name="Ivanova N."/>
            <person name="Kyrpides N."/>
            <person name="Woyke T."/>
        </authorList>
    </citation>
    <scope>NUCLEOTIDE SEQUENCE [LARGE SCALE GENOMIC DNA]</scope>
    <source>
        <strain evidence="1 2">AS2.23</strain>
    </source>
</reference>
<dbReference type="AlphaFoldDB" id="A0A7W4XZ52"/>
<accession>A0A7W4XZ52</accession>
<dbReference type="Gene3D" id="3.90.180.10">
    <property type="entry name" value="Medium-chain alcohol dehydrogenases, catalytic domain"/>
    <property type="match status" value="1"/>
</dbReference>
<dbReference type="Proteomes" id="UP000533269">
    <property type="component" value="Unassembled WGS sequence"/>
</dbReference>
<dbReference type="Pfam" id="PF13602">
    <property type="entry name" value="ADH_zinc_N_2"/>
    <property type="match status" value="1"/>
</dbReference>
<dbReference type="EMBL" id="JACHVY010000006">
    <property type="protein sequence ID" value="MBB2903212.1"/>
    <property type="molecule type" value="Genomic_DNA"/>
</dbReference>
<dbReference type="RefSeq" id="WP_183392843.1">
    <property type="nucleotide sequence ID" value="NZ_JACHVY010000006.1"/>
</dbReference>
<gene>
    <name evidence="1" type="ORF">FHR75_004054</name>
</gene>